<comment type="cofactor">
    <cofactor evidence="5">
        <name>Zn(2+)</name>
        <dbReference type="ChEBI" id="CHEBI:29105"/>
    </cofactor>
</comment>
<organism evidence="7 8">
    <name type="scientific">Sutterella massiliensis</name>
    <dbReference type="NCBI Taxonomy" id="1816689"/>
    <lineage>
        <taxon>Bacteria</taxon>
        <taxon>Pseudomonadati</taxon>
        <taxon>Pseudomonadota</taxon>
        <taxon>Betaproteobacteria</taxon>
        <taxon>Burkholderiales</taxon>
        <taxon>Sutterellaceae</taxon>
        <taxon>Sutterella</taxon>
    </lineage>
</organism>
<keyword evidence="2 5" id="KW-0808">Transferase</keyword>
<dbReference type="Gene3D" id="3.20.20.330">
    <property type="entry name" value="Homocysteine-binding-like domain"/>
    <property type="match status" value="1"/>
</dbReference>
<evidence type="ECO:0000256" key="1">
    <source>
        <dbReference type="ARBA" id="ARBA00022603"/>
    </source>
</evidence>
<evidence type="ECO:0000313" key="7">
    <source>
        <dbReference type="EMBL" id="MBM6704430.1"/>
    </source>
</evidence>
<keyword evidence="4 5" id="KW-0862">Zinc</keyword>
<reference evidence="7 8" key="1">
    <citation type="journal article" date="2021" name="Sci. Rep.">
        <title>The distribution of antibiotic resistance genes in chicken gut microbiota commensals.</title>
        <authorList>
            <person name="Juricova H."/>
            <person name="Matiasovicova J."/>
            <person name="Kubasova T."/>
            <person name="Cejkova D."/>
            <person name="Rychlik I."/>
        </authorList>
    </citation>
    <scope>NUCLEOTIDE SEQUENCE [LARGE SCALE GENOMIC DNA]</scope>
    <source>
        <strain evidence="7 8">An829</strain>
    </source>
</reference>
<dbReference type="EC" id="2.1.1.10" evidence="7"/>
<feature type="binding site" evidence="5">
    <location>
        <position position="299"/>
    </location>
    <ligand>
        <name>Zn(2+)</name>
        <dbReference type="ChEBI" id="CHEBI:29105"/>
    </ligand>
</feature>
<dbReference type="Proteomes" id="UP000715095">
    <property type="component" value="Unassembled WGS sequence"/>
</dbReference>
<dbReference type="InterPro" id="IPR051486">
    <property type="entry name" value="Hcy_S-methyltransferase"/>
</dbReference>
<name>A0ABS2DSV9_9BURK</name>
<dbReference type="RefSeq" id="WP_205103229.1">
    <property type="nucleotide sequence ID" value="NZ_JACJJC010000012.1"/>
</dbReference>
<dbReference type="NCBIfam" id="NF007020">
    <property type="entry name" value="PRK09485.1"/>
    <property type="match status" value="1"/>
</dbReference>
<dbReference type="Pfam" id="PF02574">
    <property type="entry name" value="S-methyl_trans"/>
    <property type="match status" value="1"/>
</dbReference>
<keyword evidence="3 5" id="KW-0479">Metal-binding</keyword>
<dbReference type="InterPro" id="IPR003726">
    <property type="entry name" value="HCY_dom"/>
</dbReference>
<dbReference type="InterPro" id="IPR036589">
    <property type="entry name" value="HCY_dom_sf"/>
</dbReference>
<evidence type="ECO:0000313" key="8">
    <source>
        <dbReference type="Proteomes" id="UP000715095"/>
    </source>
</evidence>
<proteinExistence type="predicted"/>
<dbReference type="PANTHER" id="PTHR46015:SF1">
    <property type="entry name" value="HOMOCYSTEINE S-METHYLTRANSFERASE-LIKE ISOFORM 1"/>
    <property type="match status" value="1"/>
</dbReference>
<dbReference type="EMBL" id="JACJJC010000012">
    <property type="protein sequence ID" value="MBM6704430.1"/>
    <property type="molecule type" value="Genomic_DNA"/>
</dbReference>
<comment type="caution">
    <text evidence="7">The sequence shown here is derived from an EMBL/GenBank/DDBJ whole genome shotgun (WGS) entry which is preliminary data.</text>
</comment>
<dbReference type="SUPFAM" id="SSF82282">
    <property type="entry name" value="Homocysteine S-methyltransferase"/>
    <property type="match status" value="1"/>
</dbReference>
<dbReference type="GO" id="GO:0008168">
    <property type="term" value="F:methyltransferase activity"/>
    <property type="evidence" value="ECO:0007669"/>
    <property type="project" value="UniProtKB-KW"/>
</dbReference>
<evidence type="ECO:0000256" key="3">
    <source>
        <dbReference type="ARBA" id="ARBA00022723"/>
    </source>
</evidence>
<keyword evidence="8" id="KW-1185">Reference proteome</keyword>
<feature type="binding site" evidence="5">
    <location>
        <position position="232"/>
    </location>
    <ligand>
        <name>Zn(2+)</name>
        <dbReference type="ChEBI" id="CHEBI:29105"/>
    </ligand>
</feature>
<sequence length="315" mass="34011">MQNIIRHPLTDIIDRHGALVVDGAMSTALEALGADLNDSLWSAKELVEAPERIERVHYDYFCAGANAAITASYQASEAGFAKKGIGADRAAELIGLSVKLGLNAKRRVLEENPERDPRDLVVAGSIGPYGAFLANGSEYTGQYNLTKDEFVAFHKLRFEALLDAGADLLAVETQPRLDEIEAILSMLEGRDAVCWVTMTLGDEAHLPDGTPLEAVAALLDVNPHVEAMGLNCIKRELAEPALKRLAAATKKPLIVYPNSGETYDPATKTWHHPVAGGHDWSHFVPLWQRAGAKCIGGCCRTLPQDILTIAKLLGA</sequence>
<feature type="domain" description="Hcy-binding" evidence="6">
    <location>
        <begin position="7"/>
        <end position="313"/>
    </location>
</feature>
<evidence type="ECO:0000256" key="2">
    <source>
        <dbReference type="ARBA" id="ARBA00022679"/>
    </source>
</evidence>
<dbReference type="PANTHER" id="PTHR46015">
    <property type="entry name" value="ZGC:172121"/>
    <property type="match status" value="1"/>
</dbReference>
<feature type="binding site" evidence="5">
    <location>
        <position position="298"/>
    </location>
    <ligand>
        <name>Zn(2+)</name>
        <dbReference type="ChEBI" id="CHEBI:29105"/>
    </ligand>
</feature>
<evidence type="ECO:0000256" key="5">
    <source>
        <dbReference type="PROSITE-ProRule" id="PRU00333"/>
    </source>
</evidence>
<dbReference type="GO" id="GO:0032259">
    <property type="term" value="P:methylation"/>
    <property type="evidence" value="ECO:0007669"/>
    <property type="project" value="UniProtKB-KW"/>
</dbReference>
<gene>
    <name evidence="7" type="primary">mmuM</name>
    <name evidence="7" type="ORF">H6A60_08050</name>
</gene>
<evidence type="ECO:0000259" key="6">
    <source>
        <dbReference type="PROSITE" id="PS50970"/>
    </source>
</evidence>
<accession>A0ABS2DSV9</accession>
<keyword evidence="1 5" id="KW-0489">Methyltransferase</keyword>
<protein>
    <submittedName>
        <fullName evidence="7">Homocysteine S-methyltransferase</fullName>
        <ecNumber evidence="7">2.1.1.10</ecNumber>
    </submittedName>
</protein>
<evidence type="ECO:0000256" key="4">
    <source>
        <dbReference type="ARBA" id="ARBA00022833"/>
    </source>
</evidence>
<dbReference type="PROSITE" id="PS50970">
    <property type="entry name" value="HCY"/>
    <property type="match status" value="1"/>
</dbReference>